<dbReference type="EMBL" id="LN907858">
    <property type="protein sequence ID" value="CUU39205.1"/>
    <property type="molecule type" value="Genomic_DNA"/>
</dbReference>
<sequence length="37" mass="4430">MGEKARTEEVEYFYYEYGYFDALCKSLIDVIQEKLKG</sequence>
<accession>A0A0S4PSK4</accession>
<protein>
    <submittedName>
        <fullName evidence="1">Uncharacterized protein</fullName>
    </submittedName>
</protein>
<proteinExistence type="predicted"/>
<name>A0A0S4PSK4_9HELI</name>
<dbReference type="Proteomes" id="UP000064525">
    <property type="component" value="Chromosome I"/>
</dbReference>
<dbReference type="PATRIC" id="fig|76936.10.peg.309"/>
<reference evidence="2" key="1">
    <citation type="submission" date="2015-11" db="EMBL/GenBank/DDBJ databases">
        <authorList>
            <person name="Anvar S.Y."/>
        </authorList>
    </citation>
    <scope>NUCLEOTIDE SEQUENCE [LARGE SCALE GENOMIC DNA]</scope>
</reference>
<gene>
    <name evidence="1" type="ORF">BN2458_PEG0318</name>
</gene>
<dbReference type="AlphaFoldDB" id="A0A0S4PSK4"/>
<organism evidence="1 2">
    <name type="scientific">Helicobacter typhlonius</name>
    <dbReference type="NCBI Taxonomy" id="76936"/>
    <lineage>
        <taxon>Bacteria</taxon>
        <taxon>Pseudomonadati</taxon>
        <taxon>Campylobacterota</taxon>
        <taxon>Epsilonproteobacteria</taxon>
        <taxon>Campylobacterales</taxon>
        <taxon>Helicobacteraceae</taxon>
        <taxon>Helicobacter</taxon>
    </lineage>
</organism>
<dbReference type="KEGG" id="hty:BN2458_PEG0318"/>
<evidence type="ECO:0000313" key="2">
    <source>
        <dbReference type="Proteomes" id="UP000064525"/>
    </source>
</evidence>
<evidence type="ECO:0000313" key="1">
    <source>
        <dbReference type="EMBL" id="CUU39205.1"/>
    </source>
</evidence>